<organism evidence="2 3">
    <name type="scientific">Eutypa lata (strain UCR-EL1)</name>
    <name type="common">Grapevine dieback disease fungus</name>
    <name type="synonym">Eutypa armeniacae</name>
    <dbReference type="NCBI Taxonomy" id="1287681"/>
    <lineage>
        <taxon>Eukaryota</taxon>
        <taxon>Fungi</taxon>
        <taxon>Dikarya</taxon>
        <taxon>Ascomycota</taxon>
        <taxon>Pezizomycotina</taxon>
        <taxon>Sordariomycetes</taxon>
        <taxon>Xylariomycetidae</taxon>
        <taxon>Xylariales</taxon>
        <taxon>Diatrypaceae</taxon>
        <taxon>Eutypa</taxon>
    </lineage>
</organism>
<name>M7SMD2_EUTLA</name>
<reference evidence="3" key="1">
    <citation type="journal article" date="2013" name="Genome Announc.">
        <title>Draft genome sequence of the grapevine dieback fungus Eutypa lata UCR-EL1.</title>
        <authorList>
            <person name="Blanco-Ulate B."/>
            <person name="Rolshausen P.E."/>
            <person name="Cantu D."/>
        </authorList>
    </citation>
    <scope>NUCLEOTIDE SEQUENCE [LARGE SCALE GENOMIC DNA]</scope>
    <source>
        <strain evidence="3">UCR-EL1</strain>
    </source>
</reference>
<gene>
    <name evidence="2" type="ORF">UCREL1_7673</name>
</gene>
<sequence>MDSDGFIKNLQKAKAKLAWLADRLDPDAEEYQNCMKHIAKLDSTMEQHKITTEKKKAVGSSSPGKTERHSEIQQQQEQSHSQSTDDLDCADDEWVELDAEDEGYVVI</sequence>
<evidence type="ECO:0000313" key="2">
    <source>
        <dbReference type="EMBL" id="EMR65352.1"/>
    </source>
</evidence>
<dbReference type="EMBL" id="KB706885">
    <property type="protein sequence ID" value="EMR65352.1"/>
    <property type="molecule type" value="Genomic_DNA"/>
</dbReference>
<evidence type="ECO:0000313" key="3">
    <source>
        <dbReference type="Proteomes" id="UP000012174"/>
    </source>
</evidence>
<feature type="compositionally biased region" description="Low complexity" evidence="1">
    <location>
        <begin position="72"/>
        <end position="82"/>
    </location>
</feature>
<keyword evidence="3" id="KW-1185">Reference proteome</keyword>
<proteinExistence type="predicted"/>
<protein>
    <submittedName>
        <fullName evidence="2">Uncharacterized protein</fullName>
    </submittedName>
</protein>
<dbReference type="HOGENOM" id="CLU_2210016_0_0_1"/>
<dbReference type="Proteomes" id="UP000012174">
    <property type="component" value="Unassembled WGS sequence"/>
</dbReference>
<feature type="region of interest" description="Disordered" evidence="1">
    <location>
        <begin position="46"/>
        <end position="93"/>
    </location>
</feature>
<feature type="compositionally biased region" description="Basic and acidic residues" evidence="1">
    <location>
        <begin position="46"/>
        <end position="56"/>
    </location>
</feature>
<accession>M7SMD2</accession>
<dbReference type="KEGG" id="ela:UCREL1_7673"/>
<dbReference type="AlphaFoldDB" id="M7SMD2"/>
<evidence type="ECO:0000256" key="1">
    <source>
        <dbReference type="SAM" id="MobiDB-lite"/>
    </source>
</evidence>